<keyword evidence="2 3" id="KW-0443">Lipid metabolism</keyword>
<dbReference type="EMBL" id="JBIAHM010000003">
    <property type="protein sequence ID" value="MFE9598956.1"/>
    <property type="molecule type" value="Genomic_DNA"/>
</dbReference>
<comment type="similarity">
    <text evidence="1">Belongs to the patatin family.</text>
</comment>
<dbReference type="Pfam" id="PF01734">
    <property type="entry name" value="Patatin"/>
    <property type="match status" value="1"/>
</dbReference>
<name>A0ABW6LYJ3_9ACTN</name>
<evidence type="ECO:0000313" key="5">
    <source>
        <dbReference type="EMBL" id="MFE9598956.1"/>
    </source>
</evidence>
<sequence length="359" mass="37539">MDSPLAPQILAIEVPLRSDPSVSRPVRVLSIDGGGVRGYLPALLLAEIERRAATPASRLFDLVVGTSTGGIISIGLAAGLSARSLADFYPTHGRRIFGGAEEPVWKTRLLGTGGTFSERMGAAARRLGGPFGGNPDYGGNARHRPDGLEGVLRDVLGDTMLSQAAMDIAITSFDGLSATPVVFSRRDARTDASWDLPLRDIARATSAAPTYFPPLKIDWVGRTCHFIDGGVWANNPSGIAVSESLILTAERGLTGRSVFLVSLGTGTASAGAAFDGTSSWIGSAGDLVKTATSVAAGELLARRAVPEQNYRRLQVVDNRVAGAMDDPSSQRLGVLKAAAGDLIRAKNADLVEIVARLVP</sequence>
<proteinExistence type="inferred from homology"/>
<dbReference type="Gene3D" id="3.40.1090.10">
    <property type="entry name" value="Cytosolic phospholipase A2 catalytic domain"/>
    <property type="match status" value="1"/>
</dbReference>
<protein>
    <submittedName>
        <fullName evidence="5">Patatin-like phospholipase family protein</fullName>
    </submittedName>
</protein>
<keyword evidence="3" id="KW-0442">Lipid degradation</keyword>
<feature type="active site" description="Proton acceptor" evidence="3">
    <location>
        <position position="228"/>
    </location>
</feature>
<organism evidence="5 6">
    <name type="scientific">Streptomyces hokutonensis</name>
    <dbReference type="NCBI Taxonomy" id="1306990"/>
    <lineage>
        <taxon>Bacteria</taxon>
        <taxon>Bacillati</taxon>
        <taxon>Actinomycetota</taxon>
        <taxon>Actinomycetes</taxon>
        <taxon>Kitasatosporales</taxon>
        <taxon>Streptomycetaceae</taxon>
        <taxon>Streptomyces</taxon>
    </lineage>
</organism>
<evidence type="ECO:0000256" key="2">
    <source>
        <dbReference type="ARBA" id="ARBA00023098"/>
    </source>
</evidence>
<dbReference type="CDD" id="cd07199">
    <property type="entry name" value="Pat17_PNPLA8_PNPLA9_like"/>
    <property type="match status" value="1"/>
</dbReference>
<feature type="short sequence motif" description="GXGXXG" evidence="3">
    <location>
        <begin position="33"/>
        <end position="38"/>
    </location>
</feature>
<comment type="caution">
    <text evidence="5">The sequence shown here is derived from an EMBL/GenBank/DDBJ whole genome shotgun (WGS) entry which is preliminary data.</text>
</comment>
<dbReference type="RefSeq" id="WP_388104681.1">
    <property type="nucleotide sequence ID" value="NZ_JBIAHM010000003.1"/>
</dbReference>
<dbReference type="PROSITE" id="PS51635">
    <property type="entry name" value="PNPLA"/>
    <property type="match status" value="1"/>
</dbReference>
<feature type="domain" description="PNPLA" evidence="4">
    <location>
        <begin position="29"/>
        <end position="241"/>
    </location>
</feature>
<feature type="active site" description="Nucleophile" evidence="3">
    <location>
        <position position="67"/>
    </location>
</feature>
<feature type="short sequence motif" description="GXSXG" evidence="3">
    <location>
        <begin position="65"/>
        <end position="69"/>
    </location>
</feature>
<dbReference type="InterPro" id="IPR016035">
    <property type="entry name" value="Acyl_Trfase/lysoPLipase"/>
</dbReference>
<keyword evidence="3" id="KW-0378">Hydrolase</keyword>
<dbReference type="InterPro" id="IPR002641">
    <property type="entry name" value="PNPLA_dom"/>
</dbReference>
<evidence type="ECO:0000313" key="6">
    <source>
        <dbReference type="Proteomes" id="UP001601303"/>
    </source>
</evidence>
<evidence type="ECO:0000256" key="1">
    <source>
        <dbReference type="ARBA" id="ARBA00010240"/>
    </source>
</evidence>
<evidence type="ECO:0000259" key="4">
    <source>
        <dbReference type="PROSITE" id="PS51635"/>
    </source>
</evidence>
<evidence type="ECO:0000256" key="3">
    <source>
        <dbReference type="PROSITE-ProRule" id="PRU01161"/>
    </source>
</evidence>
<dbReference type="PANTHER" id="PTHR32176:SF92">
    <property type="entry name" value="XYLOSE ISOMERASE"/>
    <property type="match status" value="1"/>
</dbReference>
<feature type="short sequence motif" description="DGA/G" evidence="3">
    <location>
        <begin position="228"/>
        <end position="230"/>
    </location>
</feature>
<dbReference type="SUPFAM" id="SSF52151">
    <property type="entry name" value="FabD/lysophospholipase-like"/>
    <property type="match status" value="1"/>
</dbReference>
<dbReference type="PANTHER" id="PTHR32176">
    <property type="entry name" value="XYLOSE ISOMERASE"/>
    <property type="match status" value="1"/>
</dbReference>
<reference evidence="5 6" key="1">
    <citation type="submission" date="2024-10" db="EMBL/GenBank/DDBJ databases">
        <title>The Natural Products Discovery Center: Release of the First 8490 Sequenced Strains for Exploring Actinobacteria Biosynthetic Diversity.</title>
        <authorList>
            <person name="Kalkreuter E."/>
            <person name="Kautsar S.A."/>
            <person name="Yang D."/>
            <person name="Bader C.D."/>
            <person name="Teijaro C.N."/>
            <person name="Fluegel L."/>
            <person name="Davis C.M."/>
            <person name="Simpson J.R."/>
            <person name="Lauterbach L."/>
            <person name="Steele A.D."/>
            <person name="Gui C."/>
            <person name="Meng S."/>
            <person name="Li G."/>
            <person name="Viehrig K."/>
            <person name="Ye F."/>
            <person name="Su P."/>
            <person name="Kiefer A.F."/>
            <person name="Nichols A."/>
            <person name="Cepeda A.J."/>
            <person name="Yan W."/>
            <person name="Fan B."/>
            <person name="Jiang Y."/>
            <person name="Adhikari A."/>
            <person name="Zheng C.-J."/>
            <person name="Schuster L."/>
            <person name="Cowan T.M."/>
            <person name="Smanski M.J."/>
            <person name="Chevrette M.G."/>
            <person name="De Carvalho L.P.S."/>
            <person name="Shen B."/>
        </authorList>
    </citation>
    <scope>NUCLEOTIDE SEQUENCE [LARGE SCALE GENOMIC DNA]</scope>
    <source>
        <strain evidence="5 6">NPDC006488</strain>
    </source>
</reference>
<accession>A0ABW6LYJ3</accession>
<keyword evidence="6" id="KW-1185">Reference proteome</keyword>
<dbReference type="Proteomes" id="UP001601303">
    <property type="component" value="Unassembled WGS sequence"/>
</dbReference>
<gene>
    <name evidence="5" type="ORF">ACFYNQ_10275</name>
</gene>